<reference evidence="5" key="1">
    <citation type="submission" date="2019-11" db="EMBL/GenBank/DDBJ databases">
        <authorList>
            <person name="Feng L."/>
        </authorList>
    </citation>
    <scope>NUCLEOTIDE SEQUENCE</scope>
    <source>
        <strain evidence="5">CUreolyticusLFYP111</strain>
    </source>
</reference>
<sequence length="380" mass="41748">MKIYISKPAILTGIGNEKDIINASLNNKNSLYKESFLNKEFMVSKIKEKLEKIPNSFDSSMHSRTNEIALNTVLKIKDEINKTIKKYGKENIGVVVATTTSGVDENFKIFKKGEFDRSKFEIEKNALYNPSEFIKTLFDLNNVSYTISTACTSGLKAINEGVNLIKSGICKAAIVGGVDSLNALTLFGFDSLSILSDEKCMPFSKYRKGTNLGEGACFMLLDKEQVSPFLIKSFSSNCDAFHITTPRNDGFFQAKLIKDALKTANLNEVDYINLHATGTLANDEMESNAINLTLPNTPASGIKQIIGHTLGAAGAIEIGICLELLSEENILPFHNIEKIDENLPKFNLLKTPIKNKIKNAMSLSFAFGGDNAAMIVGLEK</sequence>
<evidence type="ECO:0000256" key="3">
    <source>
        <dbReference type="RuleBase" id="RU003694"/>
    </source>
</evidence>
<dbReference type="InterPro" id="IPR000794">
    <property type="entry name" value="Beta-ketoacyl_synthase"/>
</dbReference>
<protein>
    <submittedName>
        <fullName evidence="5">3-oxoacyl-[acyl-carrier-protein] synthase 2</fullName>
        <ecNumber evidence="5">2.3.1.179</ecNumber>
    </submittedName>
</protein>
<dbReference type="AlphaFoldDB" id="A0A6N2TK34"/>
<dbReference type="SMART" id="SM00825">
    <property type="entry name" value="PKS_KS"/>
    <property type="match status" value="1"/>
</dbReference>
<dbReference type="PROSITE" id="PS52004">
    <property type="entry name" value="KS3_2"/>
    <property type="match status" value="1"/>
</dbReference>
<dbReference type="InterPro" id="IPR014031">
    <property type="entry name" value="Ketoacyl_synth_C"/>
</dbReference>
<gene>
    <name evidence="5" type="primary">fabF_2</name>
    <name evidence="5" type="ORF">CULFYP111_01336</name>
</gene>
<dbReference type="InterPro" id="IPR014030">
    <property type="entry name" value="Ketoacyl_synth_N"/>
</dbReference>
<evidence type="ECO:0000259" key="4">
    <source>
        <dbReference type="PROSITE" id="PS52004"/>
    </source>
</evidence>
<organism evidence="5">
    <name type="scientific">Campylobacter ureolyticus</name>
    <dbReference type="NCBI Taxonomy" id="827"/>
    <lineage>
        <taxon>Bacteria</taxon>
        <taxon>Pseudomonadati</taxon>
        <taxon>Campylobacterota</taxon>
        <taxon>Epsilonproteobacteria</taxon>
        <taxon>Campylobacterales</taxon>
        <taxon>Campylobacteraceae</taxon>
        <taxon>Campylobacter</taxon>
    </lineage>
</organism>
<dbReference type="EC" id="2.3.1.179" evidence="5"/>
<dbReference type="PANTHER" id="PTHR11712">
    <property type="entry name" value="POLYKETIDE SYNTHASE-RELATED"/>
    <property type="match status" value="1"/>
</dbReference>
<proteinExistence type="inferred from homology"/>
<keyword evidence="5" id="KW-0012">Acyltransferase</keyword>
<dbReference type="Gene3D" id="3.40.47.10">
    <property type="match status" value="1"/>
</dbReference>
<dbReference type="InterPro" id="IPR016039">
    <property type="entry name" value="Thiolase-like"/>
</dbReference>
<accession>A0A6N2TK34</accession>
<feature type="domain" description="Ketosynthase family 3 (KS3)" evidence="4">
    <location>
        <begin position="1"/>
        <end position="378"/>
    </location>
</feature>
<dbReference type="GO" id="GO:0006633">
    <property type="term" value="P:fatty acid biosynthetic process"/>
    <property type="evidence" value="ECO:0007669"/>
    <property type="project" value="TreeGrafter"/>
</dbReference>
<dbReference type="SUPFAM" id="SSF53901">
    <property type="entry name" value="Thiolase-like"/>
    <property type="match status" value="1"/>
</dbReference>
<keyword evidence="2 3" id="KW-0808">Transferase</keyword>
<name>A0A6N2TK34_9BACT</name>
<evidence type="ECO:0000313" key="5">
    <source>
        <dbReference type="EMBL" id="VYT03856.1"/>
    </source>
</evidence>
<dbReference type="Pfam" id="PF02801">
    <property type="entry name" value="Ketoacyl-synt_C"/>
    <property type="match status" value="1"/>
</dbReference>
<dbReference type="EMBL" id="CACRSK010000006">
    <property type="protein sequence ID" value="VYT03856.1"/>
    <property type="molecule type" value="Genomic_DNA"/>
</dbReference>
<dbReference type="GO" id="GO:0004315">
    <property type="term" value="F:3-oxoacyl-[acyl-carrier-protein] synthase activity"/>
    <property type="evidence" value="ECO:0007669"/>
    <property type="project" value="UniProtKB-EC"/>
</dbReference>
<evidence type="ECO:0000256" key="1">
    <source>
        <dbReference type="ARBA" id="ARBA00008467"/>
    </source>
</evidence>
<dbReference type="InterPro" id="IPR020841">
    <property type="entry name" value="PKS_Beta-ketoAc_synthase_dom"/>
</dbReference>
<dbReference type="Pfam" id="PF00109">
    <property type="entry name" value="ketoacyl-synt"/>
    <property type="match status" value="1"/>
</dbReference>
<dbReference type="PANTHER" id="PTHR11712:SF320">
    <property type="entry name" value="BETA-KETOACYL SYNTHASE"/>
    <property type="match status" value="1"/>
</dbReference>
<dbReference type="GO" id="GO:0005829">
    <property type="term" value="C:cytosol"/>
    <property type="evidence" value="ECO:0007669"/>
    <property type="project" value="TreeGrafter"/>
</dbReference>
<comment type="similarity">
    <text evidence="1 3">Belongs to the thiolase-like superfamily. Beta-ketoacyl-ACP synthases family.</text>
</comment>
<evidence type="ECO:0000256" key="2">
    <source>
        <dbReference type="ARBA" id="ARBA00022679"/>
    </source>
</evidence>
<dbReference type="RefSeq" id="WP_269492643.1">
    <property type="nucleotide sequence ID" value="NZ_CACRSK010000006.1"/>
</dbReference>